<name>A0A561V822_9PSEU</name>
<feature type="transmembrane region" description="Helical" evidence="2">
    <location>
        <begin position="43"/>
        <end position="65"/>
    </location>
</feature>
<keyword evidence="4" id="KW-1185">Reference proteome</keyword>
<dbReference type="Proteomes" id="UP000316184">
    <property type="component" value="Unassembled WGS sequence"/>
</dbReference>
<reference evidence="3 4" key="1">
    <citation type="submission" date="2019-06" db="EMBL/GenBank/DDBJ databases">
        <title>Sequencing the genomes of 1000 actinobacteria strains.</title>
        <authorList>
            <person name="Klenk H.-P."/>
        </authorList>
    </citation>
    <scope>NUCLEOTIDE SEQUENCE [LARGE SCALE GENOMIC DNA]</scope>
    <source>
        <strain evidence="3 4">DSM 46699</strain>
    </source>
</reference>
<feature type="region of interest" description="Disordered" evidence="1">
    <location>
        <begin position="196"/>
        <end position="223"/>
    </location>
</feature>
<accession>A0A561V822</accession>
<feature type="region of interest" description="Disordered" evidence="1">
    <location>
        <begin position="93"/>
        <end position="135"/>
    </location>
</feature>
<protein>
    <submittedName>
        <fullName evidence="3">Uncharacterized protein</fullName>
    </submittedName>
</protein>
<evidence type="ECO:0000313" key="3">
    <source>
        <dbReference type="EMBL" id="TWG07766.1"/>
    </source>
</evidence>
<dbReference type="EMBL" id="VIWX01000001">
    <property type="protein sequence ID" value="TWG07766.1"/>
    <property type="molecule type" value="Genomic_DNA"/>
</dbReference>
<dbReference type="OrthoDB" id="4871889at2"/>
<comment type="caution">
    <text evidence="3">The sequence shown here is derived from an EMBL/GenBank/DDBJ whole genome shotgun (WGS) entry which is preliminary data.</text>
</comment>
<dbReference type="RefSeq" id="WP_145736071.1">
    <property type="nucleotide sequence ID" value="NZ_VIWX01000001.1"/>
</dbReference>
<evidence type="ECO:0000256" key="2">
    <source>
        <dbReference type="SAM" id="Phobius"/>
    </source>
</evidence>
<gene>
    <name evidence="3" type="ORF">FHU35_11385</name>
</gene>
<keyword evidence="2" id="KW-0472">Membrane</keyword>
<evidence type="ECO:0000313" key="4">
    <source>
        <dbReference type="Proteomes" id="UP000316184"/>
    </source>
</evidence>
<feature type="compositionally biased region" description="Basic and acidic residues" evidence="1">
    <location>
        <begin position="115"/>
        <end position="126"/>
    </location>
</feature>
<feature type="transmembrane region" description="Helical" evidence="2">
    <location>
        <begin position="16"/>
        <end position="37"/>
    </location>
</feature>
<dbReference type="AlphaFoldDB" id="A0A561V822"/>
<proteinExistence type="predicted"/>
<keyword evidence="2" id="KW-1133">Transmembrane helix</keyword>
<organism evidence="3 4">
    <name type="scientific">Saccharopolyspora dendranthemae</name>
    <dbReference type="NCBI Taxonomy" id="1181886"/>
    <lineage>
        <taxon>Bacteria</taxon>
        <taxon>Bacillati</taxon>
        <taxon>Actinomycetota</taxon>
        <taxon>Actinomycetes</taxon>
        <taxon>Pseudonocardiales</taxon>
        <taxon>Pseudonocardiaceae</taxon>
        <taxon>Saccharopolyspora</taxon>
    </lineage>
</organism>
<sequence>MPKSRHRAPSLCLRQWVVWAVAALVVAAAFAFVSLLGGGSAPVAWTFVLLLLCFMTGSLASSMFLSHPMRRGGHIVLPAVREPEAIEAVAVESERVHPHPHPHPQPQPQPQPEPVADRPRITRSDSDVPSFASTNEIGGSLGVTVLISGTVGTDPARGGAAGLGLAELSEVHVTDTIPMQTSRTNVAAIESETVVREEDSGPFPGAVRAKSNGQSPDRGYRVKGNTRSKRYHTMQSPYYERTKATVWFRSAADAERAGFAAWNSKVQNSIQN</sequence>
<keyword evidence="2" id="KW-0812">Transmembrane</keyword>
<evidence type="ECO:0000256" key="1">
    <source>
        <dbReference type="SAM" id="MobiDB-lite"/>
    </source>
</evidence>
<feature type="compositionally biased region" description="Pro residues" evidence="1">
    <location>
        <begin position="103"/>
        <end position="113"/>
    </location>
</feature>